<comment type="similarity">
    <text evidence="1">Belongs to the aspartate-semialdehyde dehydrogenase family.</text>
</comment>
<evidence type="ECO:0000256" key="7">
    <source>
        <dbReference type="ARBA" id="ARBA00022915"/>
    </source>
</evidence>
<dbReference type="GO" id="GO:0051287">
    <property type="term" value="F:NAD binding"/>
    <property type="evidence" value="ECO:0007669"/>
    <property type="project" value="InterPro"/>
</dbReference>
<dbReference type="PIRSF" id="PIRSF000148">
    <property type="entry name" value="ASA_dh"/>
    <property type="match status" value="1"/>
</dbReference>
<accession>A0A1F7WP88</accession>
<evidence type="ECO:0000256" key="2">
    <source>
        <dbReference type="ARBA" id="ARBA00011738"/>
    </source>
</evidence>
<dbReference type="InterPro" id="IPR036291">
    <property type="entry name" value="NAD(P)-bd_dom_sf"/>
</dbReference>
<comment type="catalytic activity">
    <reaction evidence="11">
        <text>L-aspartate 4-semialdehyde + phosphate + NADP(+) = 4-phospho-L-aspartate + NADPH + H(+)</text>
        <dbReference type="Rhea" id="RHEA:24284"/>
        <dbReference type="ChEBI" id="CHEBI:15378"/>
        <dbReference type="ChEBI" id="CHEBI:43474"/>
        <dbReference type="ChEBI" id="CHEBI:57535"/>
        <dbReference type="ChEBI" id="CHEBI:57783"/>
        <dbReference type="ChEBI" id="CHEBI:58349"/>
        <dbReference type="ChEBI" id="CHEBI:537519"/>
        <dbReference type="EC" id="1.2.1.11"/>
    </reaction>
</comment>
<protein>
    <recommendedName>
        <fullName evidence="3 12">Aspartate-semialdehyde dehydrogenase</fullName>
        <ecNumber evidence="3 12">1.2.1.11</ecNumber>
    </recommendedName>
</protein>
<dbReference type="GO" id="GO:0046983">
    <property type="term" value="F:protein dimerization activity"/>
    <property type="evidence" value="ECO:0007669"/>
    <property type="project" value="InterPro"/>
</dbReference>
<evidence type="ECO:0000313" key="15">
    <source>
        <dbReference type="EMBL" id="OGM04650.1"/>
    </source>
</evidence>
<evidence type="ECO:0000256" key="11">
    <source>
        <dbReference type="ARBA" id="ARBA00047891"/>
    </source>
</evidence>
<dbReference type="CDD" id="cd18131">
    <property type="entry name" value="ASADH_C_bac_euk_like"/>
    <property type="match status" value="1"/>
</dbReference>
<evidence type="ECO:0000256" key="1">
    <source>
        <dbReference type="ARBA" id="ARBA00010584"/>
    </source>
</evidence>
<feature type="active site" description="Acyl-thioester intermediate" evidence="13">
    <location>
        <position position="80"/>
    </location>
</feature>
<dbReference type="GO" id="GO:0009088">
    <property type="term" value="P:threonine biosynthetic process"/>
    <property type="evidence" value="ECO:0007669"/>
    <property type="project" value="UniProtKB-UniRule"/>
</dbReference>
<dbReference type="GO" id="GO:0009097">
    <property type="term" value="P:isoleucine biosynthetic process"/>
    <property type="evidence" value="ECO:0007669"/>
    <property type="project" value="UniProtKB-UniRule"/>
</dbReference>
<dbReference type="InterPro" id="IPR012280">
    <property type="entry name" value="Semialdhyde_DH_dimer_dom"/>
</dbReference>
<feature type="active site" description="Proton acceptor" evidence="13">
    <location>
        <position position="200"/>
    </location>
</feature>
<feature type="non-terminal residue" evidence="15">
    <location>
        <position position="1"/>
    </location>
</feature>
<evidence type="ECO:0000256" key="12">
    <source>
        <dbReference type="NCBIfam" id="TIGR01296"/>
    </source>
</evidence>
<dbReference type="EMBL" id="MGFH01000139">
    <property type="protein sequence ID" value="OGM04650.1"/>
    <property type="molecule type" value="Genomic_DNA"/>
</dbReference>
<dbReference type="STRING" id="1817813.A2008_05405"/>
<dbReference type="GO" id="GO:0050661">
    <property type="term" value="F:NADP binding"/>
    <property type="evidence" value="ECO:0007669"/>
    <property type="project" value="InterPro"/>
</dbReference>
<dbReference type="InterPro" id="IPR000534">
    <property type="entry name" value="Semialdehyde_DH_NAD-bd"/>
</dbReference>
<dbReference type="GO" id="GO:0004073">
    <property type="term" value="F:aspartate-semialdehyde dehydrogenase activity"/>
    <property type="evidence" value="ECO:0007669"/>
    <property type="project" value="UniProtKB-UniRule"/>
</dbReference>
<dbReference type="SMART" id="SM00859">
    <property type="entry name" value="Semialdhyde_dh"/>
    <property type="match status" value="1"/>
</dbReference>
<evidence type="ECO:0000256" key="4">
    <source>
        <dbReference type="ARBA" id="ARBA00022605"/>
    </source>
</evidence>
<dbReference type="AlphaFoldDB" id="A0A1F7WP88"/>
<dbReference type="NCBIfam" id="NF011456">
    <property type="entry name" value="PRK14874.1"/>
    <property type="match status" value="1"/>
</dbReference>
<sequence length="304" mass="34409">GETFIVDDVKNYKKHDYDVAFFSAGTQVSLDYAPKFAEHGALVVDNSAAFRMDENVPLVVPEVNFEDALDNDGIIANPNCSTIQMLLALWPLHKVCEIKRVVVTTFQSVSGTGTPAIEELRRQSAEVIELGIEESYRHALAKEAYPHQIAFNCLPHIDKFEDDGYTKEEHKMINETRKIFHEPKFRMTATTVRVPVFRGHSEAVNIEFKKAISPDEAMAILKYAPGVTVIDDVSNNEYPMPIFCEWRDDVFIGRIRADKSVRYGLDMWVVADNILKGAALNGIQIVERYFGMEPSLKAETKYKK</sequence>
<evidence type="ECO:0000256" key="8">
    <source>
        <dbReference type="ARBA" id="ARBA00023002"/>
    </source>
</evidence>
<keyword evidence="4" id="KW-0028">Amino-acid biosynthesis</keyword>
<dbReference type="Pfam" id="PF02774">
    <property type="entry name" value="Semialdhyde_dhC"/>
    <property type="match status" value="1"/>
</dbReference>
<dbReference type="PANTHER" id="PTHR46278:SF2">
    <property type="entry name" value="ASPARTATE-SEMIALDEHYDE DEHYDROGENASE"/>
    <property type="match status" value="1"/>
</dbReference>
<evidence type="ECO:0000256" key="13">
    <source>
        <dbReference type="PIRSR" id="PIRSR000148-1"/>
    </source>
</evidence>
<dbReference type="SUPFAM" id="SSF51735">
    <property type="entry name" value="NAD(P)-binding Rossmann-fold domains"/>
    <property type="match status" value="1"/>
</dbReference>
<evidence type="ECO:0000256" key="9">
    <source>
        <dbReference type="ARBA" id="ARBA00023154"/>
    </source>
</evidence>
<evidence type="ECO:0000256" key="3">
    <source>
        <dbReference type="ARBA" id="ARBA00013120"/>
    </source>
</evidence>
<feature type="domain" description="Semialdehyde dehydrogenase NAD-binding" evidence="14">
    <location>
        <begin position="1"/>
        <end position="71"/>
    </location>
</feature>
<dbReference type="Gene3D" id="3.30.360.10">
    <property type="entry name" value="Dihydrodipicolinate Reductase, domain 2"/>
    <property type="match status" value="1"/>
</dbReference>
<dbReference type="EC" id="1.2.1.11" evidence="3 12"/>
<dbReference type="NCBIfam" id="TIGR01296">
    <property type="entry name" value="asd_B"/>
    <property type="match status" value="1"/>
</dbReference>
<evidence type="ECO:0000259" key="14">
    <source>
        <dbReference type="SMART" id="SM00859"/>
    </source>
</evidence>
<keyword evidence="5" id="KW-0791">Threonine biosynthesis</keyword>
<keyword evidence="9" id="KW-0457">Lysine biosynthesis</keyword>
<keyword evidence="6" id="KW-0521">NADP</keyword>
<dbReference type="InterPro" id="IPR005986">
    <property type="entry name" value="Asp_semialdehyde_DH_beta"/>
</dbReference>
<dbReference type="SUPFAM" id="SSF55347">
    <property type="entry name" value="Glyceraldehyde-3-phosphate dehydrogenase-like, C-terminal domain"/>
    <property type="match status" value="1"/>
</dbReference>
<keyword evidence="7" id="KW-0220">Diaminopimelate biosynthesis</keyword>
<reference evidence="15 16" key="1">
    <citation type="journal article" date="2016" name="Nat. Commun.">
        <title>Thousands of microbial genomes shed light on interconnected biogeochemical processes in an aquifer system.</title>
        <authorList>
            <person name="Anantharaman K."/>
            <person name="Brown C.T."/>
            <person name="Hug L.A."/>
            <person name="Sharon I."/>
            <person name="Castelle C.J."/>
            <person name="Probst A.J."/>
            <person name="Thomas B.C."/>
            <person name="Singh A."/>
            <person name="Wilkins M.J."/>
            <person name="Karaoz U."/>
            <person name="Brodie E.L."/>
            <person name="Williams K.H."/>
            <person name="Hubbard S.S."/>
            <person name="Banfield J.F."/>
        </authorList>
    </citation>
    <scope>NUCLEOTIDE SEQUENCE [LARGE SCALE GENOMIC DNA]</scope>
</reference>
<dbReference type="Proteomes" id="UP000178735">
    <property type="component" value="Unassembled WGS sequence"/>
</dbReference>
<keyword evidence="10" id="KW-0486">Methionine biosynthesis</keyword>
<name>A0A1F7WP88_9BACT</name>
<gene>
    <name evidence="15" type="ORF">A2008_05405</name>
</gene>
<dbReference type="PANTHER" id="PTHR46278">
    <property type="entry name" value="DEHYDROGENASE, PUTATIVE-RELATED"/>
    <property type="match status" value="1"/>
</dbReference>
<dbReference type="Gene3D" id="3.40.50.720">
    <property type="entry name" value="NAD(P)-binding Rossmann-like Domain"/>
    <property type="match status" value="1"/>
</dbReference>
<evidence type="ECO:0000256" key="5">
    <source>
        <dbReference type="ARBA" id="ARBA00022697"/>
    </source>
</evidence>
<evidence type="ECO:0000256" key="10">
    <source>
        <dbReference type="ARBA" id="ARBA00023167"/>
    </source>
</evidence>
<keyword evidence="8" id="KW-0560">Oxidoreductase</keyword>
<dbReference type="Pfam" id="PF01118">
    <property type="entry name" value="Semialdhyde_dh"/>
    <property type="match status" value="1"/>
</dbReference>
<proteinExistence type="inferred from homology"/>
<evidence type="ECO:0000313" key="16">
    <source>
        <dbReference type="Proteomes" id="UP000178735"/>
    </source>
</evidence>
<comment type="caution">
    <text evidence="15">The sequence shown here is derived from an EMBL/GenBank/DDBJ whole genome shotgun (WGS) entry which is preliminary data.</text>
</comment>
<dbReference type="GO" id="GO:0009086">
    <property type="term" value="P:methionine biosynthetic process"/>
    <property type="evidence" value="ECO:0007669"/>
    <property type="project" value="UniProtKB-UniRule"/>
</dbReference>
<dbReference type="GO" id="GO:0009089">
    <property type="term" value="P:lysine biosynthetic process via diaminopimelate"/>
    <property type="evidence" value="ECO:0007669"/>
    <property type="project" value="UniProtKB-UniRule"/>
</dbReference>
<comment type="subunit">
    <text evidence="2">Homodimer.</text>
</comment>
<dbReference type="GO" id="GO:0019877">
    <property type="term" value="P:diaminopimelate biosynthetic process"/>
    <property type="evidence" value="ECO:0007669"/>
    <property type="project" value="UniProtKB-KW"/>
</dbReference>
<evidence type="ECO:0000256" key="6">
    <source>
        <dbReference type="ARBA" id="ARBA00022857"/>
    </source>
</evidence>
<organism evidence="15 16">
    <name type="scientific">Candidatus Wallbacteria bacterium GWC2_49_35</name>
    <dbReference type="NCBI Taxonomy" id="1817813"/>
    <lineage>
        <taxon>Bacteria</taxon>
        <taxon>Candidatus Walliibacteriota</taxon>
    </lineage>
</organism>